<gene>
    <name evidence="1" type="ORF">LNV07_04580</name>
</gene>
<dbReference type="RefSeq" id="WP_263569995.1">
    <property type="nucleotide sequence ID" value="NZ_JAJIRN010000002.1"/>
</dbReference>
<proteinExistence type="predicted"/>
<organism evidence="1 2">
    <name type="scientific">Roseateles oligotrophus</name>
    <dbReference type="NCBI Taxonomy" id="1769250"/>
    <lineage>
        <taxon>Bacteria</taxon>
        <taxon>Pseudomonadati</taxon>
        <taxon>Pseudomonadota</taxon>
        <taxon>Betaproteobacteria</taxon>
        <taxon>Burkholderiales</taxon>
        <taxon>Sphaerotilaceae</taxon>
        <taxon>Roseateles</taxon>
    </lineage>
</organism>
<evidence type="ECO:0000313" key="1">
    <source>
        <dbReference type="EMBL" id="MCV2367368.1"/>
    </source>
</evidence>
<reference evidence="1 2" key="1">
    <citation type="submission" date="2021-11" db="EMBL/GenBank/DDBJ databases">
        <authorList>
            <person name="Liang Q."/>
            <person name="Mou H."/>
            <person name="Liu Z."/>
        </authorList>
    </citation>
    <scope>NUCLEOTIDE SEQUENCE [LARGE SCALE GENOMIC DNA]</scope>
    <source>
        <strain evidence="1 2">CHU3</strain>
    </source>
</reference>
<evidence type="ECO:0008006" key="3">
    <source>
        <dbReference type="Google" id="ProtNLM"/>
    </source>
</evidence>
<name>A0ABT2YAR2_9BURK</name>
<keyword evidence="2" id="KW-1185">Reference proteome</keyword>
<accession>A0ABT2YAR2</accession>
<dbReference type="EMBL" id="JAJIRN010000002">
    <property type="protein sequence ID" value="MCV2367368.1"/>
    <property type="molecule type" value="Genomic_DNA"/>
</dbReference>
<evidence type="ECO:0000313" key="2">
    <source>
        <dbReference type="Proteomes" id="UP001209701"/>
    </source>
</evidence>
<sequence length="133" mass="13944">MQALPTSDPNAAAVSLQLEQPLLEVESCLNLLGDALLRRDTGAIEQYAGKLHQALAQAISRFSDAARSGSVPPNLRHRLALAGGRVAAQRESLARATAALDRAIDVLMPGENTGLYSASGKNERKTLGGSIQA</sequence>
<dbReference type="Proteomes" id="UP001209701">
    <property type="component" value="Unassembled WGS sequence"/>
</dbReference>
<protein>
    <recommendedName>
        <fullName evidence="3">Flagellar protein FlgN</fullName>
    </recommendedName>
</protein>
<comment type="caution">
    <text evidence="1">The sequence shown here is derived from an EMBL/GenBank/DDBJ whole genome shotgun (WGS) entry which is preliminary data.</text>
</comment>